<sequence length="477" mass="53953">MAPRLEQYRNKRRKGHTPEPLPSVTLASTEGHGDTFVVHEHHARNLHWDVRLERDGRLISFAVPKGLPTEPGTVRLAVRTEDHPLEYSTFSGEIPKGEYGGGHMSIWDRGTYETLKWGESKVSIVLHGERVHGKYVFFRTRESDWSVVRSDPPDDPEWTPIPSLLKPMLAVTGSLPDPEEDSDWAYEFKWDGVRALARVEGGRVTLFSRRGDDITGIYPELRALGEDLGSTQAWLDGEIVAFRDGRPHFATLQGRINAGAQKARRLSQRSPVTYLVFDLLHLDGHSCMGLPYWQRRNLLEQLDITGEHWRTPPSFPGAGRAVTEAAAEQRLEGVVAKRLDSPYRPGERSVDWRKITELRTLEVVIGGWRQGRGRRSDTFGSLLLGIPNDGRLQYIGQVGTGFDEDALHALTSRLHRLERRTSPFSEALPKDRTSGAHWVSPRLVGEVAFKSWTDDGRLRAPTWRGLRPDRDPEELAR</sequence>
<comment type="similarity">
    <text evidence="1">Belongs to the ATP-dependent DNA ligase family.</text>
</comment>
<dbReference type="InterPro" id="IPR012309">
    <property type="entry name" value="DNA_ligase_ATP-dep_C"/>
</dbReference>
<dbReference type="Proteomes" id="UP000030848">
    <property type="component" value="Unassembled WGS sequence"/>
</dbReference>
<dbReference type="InterPro" id="IPR014144">
    <property type="entry name" value="LigD_PE_domain"/>
</dbReference>
<dbReference type="EMBL" id="JRZE01000003">
    <property type="protein sequence ID" value="KHF44249.1"/>
    <property type="molecule type" value="Genomic_DNA"/>
</dbReference>
<dbReference type="NCBIfam" id="TIGR02777">
    <property type="entry name" value="LigD_PE_dom"/>
    <property type="match status" value="1"/>
</dbReference>
<dbReference type="Gene3D" id="3.30.1490.70">
    <property type="match status" value="1"/>
</dbReference>
<protein>
    <recommendedName>
        <fullName evidence="2">DNA ligase (ATP)</fullName>
        <ecNumber evidence="2">6.5.1.1</ecNumber>
    </recommendedName>
</protein>
<evidence type="ECO:0000256" key="4">
    <source>
        <dbReference type="ARBA" id="ARBA00034003"/>
    </source>
</evidence>
<dbReference type="GO" id="GO:0005524">
    <property type="term" value="F:ATP binding"/>
    <property type="evidence" value="ECO:0007669"/>
    <property type="project" value="InterPro"/>
</dbReference>
<dbReference type="InterPro" id="IPR012310">
    <property type="entry name" value="DNA_ligase_ATP-dep_cent"/>
</dbReference>
<dbReference type="InterPro" id="IPR012340">
    <property type="entry name" value="NA-bd_OB-fold"/>
</dbReference>
<dbReference type="OrthoDB" id="9802472at2"/>
<gene>
    <name evidence="7" type="ORF">MINT15_11310</name>
</gene>
<evidence type="ECO:0000256" key="1">
    <source>
        <dbReference type="ARBA" id="ARBA00007572"/>
    </source>
</evidence>
<keyword evidence="3 7" id="KW-0436">Ligase</keyword>
<dbReference type="CDD" id="cd07906">
    <property type="entry name" value="Adenylation_DNA_ligase_LigD_LigC"/>
    <property type="match status" value="1"/>
</dbReference>
<evidence type="ECO:0000259" key="6">
    <source>
        <dbReference type="PROSITE" id="PS50160"/>
    </source>
</evidence>
<dbReference type="EC" id="6.5.1.1" evidence="2"/>
<dbReference type="Pfam" id="PF01068">
    <property type="entry name" value="DNA_ligase_A_M"/>
    <property type="match status" value="1"/>
</dbReference>
<reference evidence="7 8" key="1">
    <citation type="submission" date="2014-10" db="EMBL/GenBank/DDBJ databases">
        <title>Genome sequence of Micropolyspora internatus JCM3315.</title>
        <authorList>
            <person name="Shin S.-K."/>
            <person name="Yi H."/>
        </authorList>
    </citation>
    <scope>NUCLEOTIDE SEQUENCE [LARGE SCALE GENOMIC DNA]</scope>
    <source>
        <strain evidence="7 8">JCM 3315</strain>
    </source>
</reference>
<evidence type="ECO:0000313" key="7">
    <source>
        <dbReference type="EMBL" id="KHF44249.1"/>
    </source>
</evidence>
<comment type="catalytic activity">
    <reaction evidence="4">
        <text>ATP + (deoxyribonucleotide)n-3'-hydroxyl + 5'-phospho-(deoxyribonucleotide)m = (deoxyribonucleotide)n+m + AMP + diphosphate.</text>
        <dbReference type="EC" id="6.5.1.1"/>
    </reaction>
</comment>
<feature type="region of interest" description="Disordered" evidence="5">
    <location>
        <begin position="1"/>
        <end position="28"/>
    </location>
</feature>
<evidence type="ECO:0000256" key="3">
    <source>
        <dbReference type="ARBA" id="ARBA00022598"/>
    </source>
</evidence>
<dbReference type="CDD" id="cd07971">
    <property type="entry name" value="OBF_DNA_ligase_LigD"/>
    <property type="match status" value="1"/>
</dbReference>
<dbReference type="InterPro" id="IPR016059">
    <property type="entry name" value="DNA_ligase_ATP-dep_CS"/>
</dbReference>
<name>A0A837D8R4_9PSEU</name>
<dbReference type="GO" id="GO:0003910">
    <property type="term" value="F:DNA ligase (ATP) activity"/>
    <property type="evidence" value="ECO:0007669"/>
    <property type="project" value="UniProtKB-EC"/>
</dbReference>
<dbReference type="Gene3D" id="2.40.50.140">
    <property type="entry name" value="Nucleic acid-binding proteins"/>
    <property type="match status" value="1"/>
</dbReference>
<dbReference type="InterPro" id="IPR050191">
    <property type="entry name" value="ATP-dep_DNA_ligase"/>
</dbReference>
<dbReference type="PANTHER" id="PTHR45674:SF4">
    <property type="entry name" value="DNA LIGASE 1"/>
    <property type="match status" value="1"/>
</dbReference>
<dbReference type="InterPro" id="IPR014146">
    <property type="entry name" value="LigD_ligase_dom"/>
</dbReference>
<dbReference type="GO" id="GO:0006281">
    <property type="term" value="P:DNA repair"/>
    <property type="evidence" value="ECO:0007669"/>
    <property type="project" value="InterPro"/>
</dbReference>
<evidence type="ECO:0000256" key="5">
    <source>
        <dbReference type="SAM" id="MobiDB-lite"/>
    </source>
</evidence>
<dbReference type="RefSeq" id="WP_037309082.1">
    <property type="nucleotide sequence ID" value="NZ_FOWS01000004.1"/>
</dbReference>
<feature type="domain" description="ATP-dependent DNA ligase family profile" evidence="6">
    <location>
        <begin position="265"/>
        <end position="388"/>
    </location>
</feature>
<dbReference type="Pfam" id="PF04679">
    <property type="entry name" value="DNA_ligase_A_C"/>
    <property type="match status" value="1"/>
</dbReference>
<evidence type="ECO:0000256" key="2">
    <source>
        <dbReference type="ARBA" id="ARBA00012727"/>
    </source>
</evidence>
<dbReference type="PROSITE" id="PS00697">
    <property type="entry name" value="DNA_LIGASE_A1"/>
    <property type="match status" value="1"/>
</dbReference>
<dbReference type="NCBIfam" id="TIGR02779">
    <property type="entry name" value="NHEJ_ligase_lig"/>
    <property type="match status" value="1"/>
</dbReference>
<proteinExistence type="inferred from homology"/>
<accession>A0A837D8R4</accession>
<dbReference type="PANTHER" id="PTHR45674">
    <property type="entry name" value="DNA LIGASE 1/3 FAMILY MEMBER"/>
    <property type="match status" value="1"/>
</dbReference>
<organism evidence="7 8">
    <name type="scientific">Saccharomonospora viridis</name>
    <dbReference type="NCBI Taxonomy" id="1852"/>
    <lineage>
        <taxon>Bacteria</taxon>
        <taxon>Bacillati</taxon>
        <taxon>Actinomycetota</taxon>
        <taxon>Actinomycetes</taxon>
        <taxon>Pseudonocardiales</taxon>
        <taxon>Pseudonocardiaceae</taxon>
        <taxon>Saccharomonospora</taxon>
    </lineage>
</organism>
<dbReference type="AlphaFoldDB" id="A0A837D8R4"/>
<dbReference type="SUPFAM" id="SSF50249">
    <property type="entry name" value="Nucleic acid-binding proteins"/>
    <property type="match status" value="1"/>
</dbReference>
<comment type="caution">
    <text evidence="7">The sequence shown here is derived from an EMBL/GenBank/DDBJ whole genome shotgun (WGS) entry which is preliminary data.</text>
</comment>
<dbReference type="PROSITE" id="PS50160">
    <property type="entry name" value="DNA_LIGASE_A3"/>
    <property type="match status" value="1"/>
</dbReference>
<evidence type="ECO:0000313" key="8">
    <source>
        <dbReference type="Proteomes" id="UP000030848"/>
    </source>
</evidence>
<dbReference type="GO" id="GO:0006310">
    <property type="term" value="P:DNA recombination"/>
    <property type="evidence" value="ECO:0007669"/>
    <property type="project" value="InterPro"/>
</dbReference>
<dbReference type="SUPFAM" id="SSF56091">
    <property type="entry name" value="DNA ligase/mRNA capping enzyme, catalytic domain"/>
    <property type="match status" value="1"/>
</dbReference>
<dbReference type="Gene3D" id="3.30.470.30">
    <property type="entry name" value="DNA ligase/mRNA capping enzyme"/>
    <property type="match status" value="1"/>
</dbReference>
<dbReference type="Pfam" id="PF13298">
    <property type="entry name" value="LigD_N"/>
    <property type="match status" value="1"/>
</dbReference>